<name>L9L5M8_TUPCH</name>
<keyword evidence="2" id="KW-1185">Reference proteome</keyword>
<dbReference type="InParanoid" id="L9L5M8"/>
<protein>
    <submittedName>
        <fullName evidence="1">Uncharacterized protein</fullName>
    </submittedName>
</protein>
<dbReference type="Proteomes" id="UP000011518">
    <property type="component" value="Unassembled WGS sequence"/>
</dbReference>
<dbReference type="AlphaFoldDB" id="L9L5M8"/>
<evidence type="ECO:0000313" key="1">
    <source>
        <dbReference type="EMBL" id="ELW70371.1"/>
    </source>
</evidence>
<accession>L9L5M8</accession>
<evidence type="ECO:0000313" key="2">
    <source>
        <dbReference type="Proteomes" id="UP000011518"/>
    </source>
</evidence>
<sequence length="80" mass="8831">MRDAVWPNLEKLVRTGALEGKEELEKIKLPLALLSLDSHVIGEKPSHHYQKGEHSDLFSVTLSTTEGEPKSLAGSWPSLP</sequence>
<reference evidence="2" key="1">
    <citation type="submission" date="2012-07" db="EMBL/GenBank/DDBJ databases">
        <title>Genome of the Chinese tree shrew, a rising model animal genetically related to primates.</title>
        <authorList>
            <person name="Zhang G."/>
            <person name="Fan Y."/>
            <person name="Yao Y."/>
            <person name="Huang Z."/>
        </authorList>
    </citation>
    <scope>NUCLEOTIDE SEQUENCE [LARGE SCALE GENOMIC DNA]</scope>
</reference>
<dbReference type="EMBL" id="KB320497">
    <property type="protein sequence ID" value="ELW70371.1"/>
    <property type="molecule type" value="Genomic_DNA"/>
</dbReference>
<gene>
    <name evidence="1" type="ORF">TREES_T100002606</name>
</gene>
<organism evidence="1 2">
    <name type="scientific">Tupaia chinensis</name>
    <name type="common">Chinese tree shrew</name>
    <name type="synonym">Tupaia belangeri chinensis</name>
    <dbReference type="NCBI Taxonomy" id="246437"/>
    <lineage>
        <taxon>Eukaryota</taxon>
        <taxon>Metazoa</taxon>
        <taxon>Chordata</taxon>
        <taxon>Craniata</taxon>
        <taxon>Vertebrata</taxon>
        <taxon>Euteleostomi</taxon>
        <taxon>Mammalia</taxon>
        <taxon>Eutheria</taxon>
        <taxon>Euarchontoglires</taxon>
        <taxon>Scandentia</taxon>
        <taxon>Tupaiidae</taxon>
        <taxon>Tupaia</taxon>
    </lineage>
</organism>
<reference evidence="2" key="2">
    <citation type="journal article" date="2013" name="Nat. Commun.">
        <title>Genome of the Chinese tree shrew.</title>
        <authorList>
            <person name="Fan Y."/>
            <person name="Huang Z.Y."/>
            <person name="Cao C.C."/>
            <person name="Chen C.S."/>
            <person name="Chen Y.X."/>
            <person name="Fan D.D."/>
            <person name="He J."/>
            <person name="Hou H.L."/>
            <person name="Hu L."/>
            <person name="Hu X.T."/>
            <person name="Jiang X.T."/>
            <person name="Lai R."/>
            <person name="Lang Y.S."/>
            <person name="Liang B."/>
            <person name="Liao S.G."/>
            <person name="Mu D."/>
            <person name="Ma Y.Y."/>
            <person name="Niu Y.Y."/>
            <person name="Sun X.Q."/>
            <person name="Xia J.Q."/>
            <person name="Xiao J."/>
            <person name="Xiong Z.Q."/>
            <person name="Xu L."/>
            <person name="Yang L."/>
            <person name="Zhang Y."/>
            <person name="Zhao W."/>
            <person name="Zhao X.D."/>
            <person name="Zheng Y.T."/>
            <person name="Zhou J.M."/>
            <person name="Zhu Y.B."/>
            <person name="Zhang G.J."/>
            <person name="Wang J."/>
            <person name="Yao Y.G."/>
        </authorList>
    </citation>
    <scope>NUCLEOTIDE SEQUENCE [LARGE SCALE GENOMIC DNA]</scope>
</reference>
<proteinExistence type="predicted"/>